<feature type="region of interest" description="Disordered" evidence="7">
    <location>
        <begin position="145"/>
        <end position="184"/>
    </location>
</feature>
<keyword evidence="3 6" id="KW-0805">Transcription regulation</keyword>
<evidence type="ECO:0000256" key="2">
    <source>
        <dbReference type="ARBA" id="ARBA00022491"/>
    </source>
</evidence>
<gene>
    <name evidence="9" type="ORF">GOP47_0024157</name>
</gene>
<feature type="compositionally biased region" description="Acidic residues" evidence="7">
    <location>
        <begin position="159"/>
        <end position="169"/>
    </location>
</feature>
<accession>A0A9D4U5A9</accession>
<dbReference type="AlphaFoldDB" id="A0A9D4U5A9"/>
<dbReference type="PANTHER" id="PTHR33057:SF70">
    <property type="entry name" value="TRANSCRIPTION REPRESSOR-RELATED"/>
    <property type="match status" value="1"/>
</dbReference>
<evidence type="ECO:0000256" key="5">
    <source>
        <dbReference type="ARBA" id="ARBA00023242"/>
    </source>
</evidence>
<evidence type="ECO:0000256" key="1">
    <source>
        <dbReference type="ARBA" id="ARBA00004123"/>
    </source>
</evidence>
<evidence type="ECO:0000313" key="10">
    <source>
        <dbReference type="Proteomes" id="UP000886520"/>
    </source>
</evidence>
<comment type="subcellular location">
    <subcellularLocation>
        <location evidence="1 6">Nucleus</location>
    </subcellularLocation>
</comment>
<proteinExistence type="predicted"/>
<keyword evidence="5 6" id="KW-0539">Nucleus</keyword>
<dbReference type="PROSITE" id="PS51754">
    <property type="entry name" value="OVATE"/>
    <property type="match status" value="1"/>
</dbReference>
<evidence type="ECO:0000256" key="3">
    <source>
        <dbReference type="ARBA" id="ARBA00023015"/>
    </source>
</evidence>
<protein>
    <recommendedName>
        <fullName evidence="6">Transcription repressor</fullName>
    </recommendedName>
    <alternativeName>
        <fullName evidence="6">Ovate family protein</fullName>
    </alternativeName>
</protein>
<dbReference type="Pfam" id="PF04844">
    <property type="entry name" value="Ovate"/>
    <property type="match status" value="1"/>
</dbReference>
<feature type="domain" description="OVATE" evidence="8">
    <location>
        <begin position="206"/>
        <end position="265"/>
    </location>
</feature>
<name>A0A9D4U5A9_ADICA</name>
<reference evidence="9" key="1">
    <citation type="submission" date="2021-01" db="EMBL/GenBank/DDBJ databases">
        <title>Adiantum capillus-veneris genome.</title>
        <authorList>
            <person name="Fang Y."/>
            <person name="Liao Q."/>
        </authorList>
    </citation>
    <scope>NUCLEOTIDE SEQUENCE</scope>
    <source>
        <strain evidence="9">H3</strain>
        <tissue evidence="9">Leaf</tissue>
    </source>
</reference>
<feature type="region of interest" description="Disordered" evidence="7">
    <location>
        <begin position="32"/>
        <end position="59"/>
    </location>
</feature>
<feature type="region of interest" description="Disordered" evidence="7">
    <location>
        <begin position="78"/>
        <end position="106"/>
    </location>
</feature>
<dbReference type="GO" id="GO:0045892">
    <property type="term" value="P:negative regulation of DNA-templated transcription"/>
    <property type="evidence" value="ECO:0007669"/>
    <property type="project" value="UniProtKB-UniRule"/>
</dbReference>
<keyword evidence="4 6" id="KW-0804">Transcription</keyword>
<dbReference type="InterPro" id="IPR006458">
    <property type="entry name" value="Ovate_C"/>
</dbReference>
<sequence length="274" mass="30265">MGKLLHKLIQGILPPCVFTSFLKPRASSRRLPYAKLRQSIPAPSPESRSSSSSPRSADHAPACLMEIEQSTYYYSYSEDDQEKENRSMAGAGHGETPPVSTGCGNSYDEGSHHYILKESQHGIHNPHLSHLCQCQKHEEIGQNDKPLREGCKRKSSVSDEGDDGIETNDDCGGGDSNKPKRQKRESVGCQLPECISEIVGRGSAIVLYSYQEPHNAFRESMVDMIVSNGLWDSSKQESLLLCYLTLNDPHLSTTICASFLQALKDLHAELIGYP</sequence>
<dbReference type="Proteomes" id="UP000886520">
    <property type="component" value="Chromosome 23"/>
</dbReference>
<organism evidence="9 10">
    <name type="scientific">Adiantum capillus-veneris</name>
    <name type="common">Maidenhair fern</name>
    <dbReference type="NCBI Taxonomy" id="13818"/>
    <lineage>
        <taxon>Eukaryota</taxon>
        <taxon>Viridiplantae</taxon>
        <taxon>Streptophyta</taxon>
        <taxon>Embryophyta</taxon>
        <taxon>Tracheophyta</taxon>
        <taxon>Polypodiopsida</taxon>
        <taxon>Polypodiidae</taxon>
        <taxon>Polypodiales</taxon>
        <taxon>Pteridineae</taxon>
        <taxon>Pteridaceae</taxon>
        <taxon>Vittarioideae</taxon>
        <taxon>Adiantum</taxon>
    </lineage>
</organism>
<dbReference type="EMBL" id="JABFUD020000023">
    <property type="protein sequence ID" value="KAI5061652.1"/>
    <property type="molecule type" value="Genomic_DNA"/>
</dbReference>
<dbReference type="PANTHER" id="PTHR33057">
    <property type="entry name" value="TRANSCRIPTION REPRESSOR OFP7-RELATED"/>
    <property type="match status" value="1"/>
</dbReference>
<comment type="caution">
    <text evidence="9">The sequence shown here is derived from an EMBL/GenBank/DDBJ whole genome shotgun (WGS) entry which is preliminary data.</text>
</comment>
<feature type="compositionally biased region" description="Low complexity" evidence="7">
    <location>
        <begin position="39"/>
        <end position="59"/>
    </location>
</feature>
<comment type="function">
    <text evidence="6">Transcriptional repressor that regulates multiple aspects of plant growth and development.</text>
</comment>
<dbReference type="OrthoDB" id="1928390at2759"/>
<dbReference type="GO" id="GO:0005634">
    <property type="term" value="C:nucleus"/>
    <property type="evidence" value="ECO:0007669"/>
    <property type="project" value="UniProtKB-SubCell"/>
</dbReference>
<evidence type="ECO:0000259" key="8">
    <source>
        <dbReference type="PROSITE" id="PS51754"/>
    </source>
</evidence>
<dbReference type="InterPro" id="IPR038933">
    <property type="entry name" value="Ovate"/>
</dbReference>
<evidence type="ECO:0000313" key="9">
    <source>
        <dbReference type="EMBL" id="KAI5061652.1"/>
    </source>
</evidence>
<evidence type="ECO:0000256" key="6">
    <source>
        <dbReference type="RuleBase" id="RU367028"/>
    </source>
</evidence>
<keyword evidence="10" id="KW-1185">Reference proteome</keyword>
<keyword evidence="2 6" id="KW-0678">Repressor</keyword>
<evidence type="ECO:0000256" key="7">
    <source>
        <dbReference type="SAM" id="MobiDB-lite"/>
    </source>
</evidence>
<evidence type="ECO:0000256" key="4">
    <source>
        <dbReference type="ARBA" id="ARBA00023163"/>
    </source>
</evidence>